<evidence type="ECO:0000313" key="3">
    <source>
        <dbReference type="Proteomes" id="UP000322873"/>
    </source>
</evidence>
<feature type="compositionally biased region" description="Basic and acidic residues" evidence="1">
    <location>
        <begin position="121"/>
        <end position="133"/>
    </location>
</feature>
<dbReference type="OrthoDB" id="3554961at2759"/>
<feature type="compositionally biased region" description="Pro residues" evidence="1">
    <location>
        <begin position="61"/>
        <end position="70"/>
    </location>
</feature>
<gene>
    <name evidence="2" type="ORF">EYC84_002974</name>
</gene>
<evidence type="ECO:0000256" key="1">
    <source>
        <dbReference type="SAM" id="MobiDB-lite"/>
    </source>
</evidence>
<dbReference type="EMBL" id="VICG01000004">
    <property type="protein sequence ID" value="KAA8572351.1"/>
    <property type="molecule type" value="Genomic_DNA"/>
</dbReference>
<accession>A0A5M9JSX9</accession>
<dbReference type="Proteomes" id="UP000322873">
    <property type="component" value="Unassembled WGS sequence"/>
</dbReference>
<proteinExistence type="predicted"/>
<protein>
    <submittedName>
        <fullName evidence="2">Uncharacterized protein</fullName>
    </submittedName>
</protein>
<evidence type="ECO:0000313" key="2">
    <source>
        <dbReference type="EMBL" id="KAA8572351.1"/>
    </source>
</evidence>
<dbReference type="VEuPathDB" id="FungiDB:MFRU_003g04200"/>
<keyword evidence="3" id="KW-1185">Reference proteome</keyword>
<sequence length="146" mass="16306">MNERDKELMIGVLSQQQKVDFTVLAKALNPDLEPDQIPRATVESLRLRWKGLQSRLGIAPPLQPPTPPKNDQPKRNGAGRGAARRKGSKRKAEVDNEGDSSEIPSPNKKKDKGQTKAPVVKLERNDKEDKAFEDAMFSMDVSDYEV</sequence>
<feature type="region of interest" description="Disordered" evidence="1">
    <location>
        <begin position="56"/>
        <end position="146"/>
    </location>
</feature>
<dbReference type="AlphaFoldDB" id="A0A5M9JSX9"/>
<comment type="caution">
    <text evidence="2">The sequence shown here is derived from an EMBL/GenBank/DDBJ whole genome shotgun (WGS) entry which is preliminary data.</text>
</comment>
<reference evidence="2 3" key="1">
    <citation type="submission" date="2019-06" db="EMBL/GenBank/DDBJ databases">
        <title>Genome Sequence of the Brown Rot Fungal Pathogen Monilinia fructicola.</title>
        <authorList>
            <person name="De Miccolis Angelini R.M."/>
            <person name="Landi L."/>
            <person name="Abate D."/>
            <person name="Pollastro S."/>
            <person name="Romanazzi G."/>
            <person name="Faretra F."/>
        </authorList>
    </citation>
    <scope>NUCLEOTIDE SEQUENCE [LARGE SCALE GENOMIC DNA]</scope>
    <source>
        <strain evidence="2 3">Mfrc123</strain>
    </source>
</reference>
<organism evidence="2 3">
    <name type="scientific">Monilinia fructicola</name>
    <name type="common">Brown rot fungus</name>
    <name type="synonym">Ciboria fructicola</name>
    <dbReference type="NCBI Taxonomy" id="38448"/>
    <lineage>
        <taxon>Eukaryota</taxon>
        <taxon>Fungi</taxon>
        <taxon>Dikarya</taxon>
        <taxon>Ascomycota</taxon>
        <taxon>Pezizomycotina</taxon>
        <taxon>Leotiomycetes</taxon>
        <taxon>Helotiales</taxon>
        <taxon>Sclerotiniaceae</taxon>
        <taxon>Monilinia</taxon>
    </lineage>
</organism>
<name>A0A5M9JSX9_MONFR</name>